<evidence type="ECO:0000313" key="1">
    <source>
        <dbReference type="EMBL" id="PSB45906.1"/>
    </source>
</evidence>
<dbReference type="AlphaFoldDB" id="A0A2T1FLL4"/>
<organism evidence="1 2">
    <name type="scientific">Chamaesiphon polymorphus CCALA 037</name>
    <dbReference type="NCBI Taxonomy" id="2107692"/>
    <lineage>
        <taxon>Bacteria</taxon>
        <taxon>Bacillati</taxon>
        <taxon>Cyanobacteriota</taxon>
        <taxon>Cyanophyceae</taxon>
        <taxon>Gomontiellales</taxon>
        <taxon>Chamaesiphonaceae</taxon>
        <taxon>Chamaesiphon</taxon>
    </lineage>
</organism>
<keyword evidence="2" id="KW-1185">Reference proteome</keyword>
<dbReference type="EMBL" id="PVWO01000490">
    <property type="protein sequence ID" value="PSB45906.1"/>
    <property type="molecule type" value="Genomic_DNA"/>
</dbReference>
<comment type="caution">
    <text evidence="1">The sequence shown here is derived from an EMBL/GenBank/DDBJ whole genome shotgun (WGS) entry which is preliminary data.</text>
</comment>
<dbReference type="RefSeq" id="WP_106311337.1">
    <property type="nucleotide sequence ID" value="NZ_PVWO01000490.1"/>
</dbReference>
<dbReference type="NCBIfam" id="TIGR03898">
    <property type="entry name" value="lanti_MRSA_kill"/>
    <property type="match status" value="1"/>
</dbReference>
<sequence>SQENIIRSWKSLDFRNGLSAKERAFLPENPAGSIELTDAELKSATGAARNNPCSGACNLCVGH</sequence>
<gene>
    <name evidence="1" type="ORF">C7B77_25015</name>
</gene>
<reference evidence="1 2" key="1">
    <citation type="submission" date="2018-03" db="EMBL/GenBank/DDBJ databases">
        <title>The ancient ancestry and fast evolution of plastids.</title>
        <authorList>
            <person name="Moore K.R."/>
            <person name="Magnabosco C."/>
            <person name="Momper L."/>
            <person name="Gold D.A."/>
            <person name="Bosak T."/>
            <person name="Fournier G.P."/>
        </authorList>
    </citation>
    <scope>NUCLEOTIDE SEQUENCE [LARGE SCALE GENOMIC DNA]</scope>
    <source>
        <strain evidence="1 2">CCALA 037</strain>
    </source>
</reference>
<dbReference type="OrthoDB" id="3539673at2"/>
<evidence type="ECO:0000313" key="2">
    <source>
        <dbReference type="Proteomes" id="UP000238937"/>
    </source>
</evidence>
<dbReference type="GO" id="GO:0042742">
    <property type="term" value="P:defense response to bacterium"/>
    <property type="evidence" value="ECO:0007669"/>
    <property type="project" value="InterPro"/>
</dbReference>
<protein>
    <submittedName>
        <fullName evidence="1">Mersacidin/lichenicidin family type 2 lantibiotic</fullName>
    </submittedName>
</protein>
<accession>A0A2T1FLL4</accession>
<dbReference type="InterPro" id="IPR027635">
    <property type="entry name" value="Lantibiotic2_lead_pep_dom"/>
</dbReference>
<name>A0A2T1FLL4_9CYAN</name>
<proteinExistence type="predicted"/>
<dbReference type="Proteomes" id="UP000238937">
    <property type="component" value="Unassembled WGS sequence"/>
</dbReference>
<feature type="non-terminal residue" evidence="1">
    <location>
        <position position="1"/>
    </location>
</feature>